<proteinExistence type="inferred from homology"/>
<comment type="similarity">
    <text evidence="1">Belongs to the ATP-dependent AMP-binding enzyme family.</text>
</comment>
<dbReference type="Pfam" id="PF23024">
    <property type="entry name" value="AMP-dom_DIP2-like"/>
    <property type="match status" value="1"/>
</dbReference>
<dbReference type="InterPro" id="IPR000873">
    <property type="entry name" value="AMP-dep_synth/lig_dom"/>
</dbReference>
<dbReference type="InterPro" id="IPR045851">
    <property type="entry name" value="AMP-bd_C_sf"/>
</dbReference>
<dbReference type="SUPFAM" id="SSF56801">
    <property type="entry name" value="Acetyl-CoA synthetase-like"/>
    <property type="match status" value="1"/>
</dbReference>
<dbReference type="PANTHER" id="PTHR22754">
    <property type="entry name" value="DISCO-INTERACTING PROTEIN 2 DIP2 -RELATED"/>
    <property type="match status" value="1"/>
</dbReference>
<feature type="domain" description="AMP-binding enzyme C-terminal" evidence="6">
    <location>
        <begin position="452"/>
        <end position="565"/>
    </location>
</feature>
<keyword evidence="2 7" id="KW-0436">Ligase</keyword>
<reference evidence="7 8" key="1">
    <citation type="submission" date="2016-12" db="EMBL/GenBank/DDBJ databases">
        <authorList>
            <person name="Song W.-J."/>
            <person name="Kurnit D.M."/>
        </authorList>
    </citation>
    <scope>NUCLEOTIDE SEQUENCE [LARGE SCALE GENOMIC DNA]</scope>
    <source>
        <strain evidence="7 8">175</strain>
    </source>
</reference>
<dbReference type="STRING" id="1760988.SAMN02949497_4275"/>
<dbReference type="InterPro" id="IPR042099">
    <property type="entry name" value="ANL_N_sf"/>
</dbReference>
<dbReference type="RefSeq" id="WP_085215712.1">
    <property type="nucleotide sequence ID" value="NZ_FXAM01000001.1"/>
</dbReference>
<dbReference type="EMBL" id="FXAM01000001">
    <property type="protein sequence ID" value="SMF96861.1"/>
    <property type="molecule type" value="Genomic_DNA"/>
</dbReference>
<dbReference type="GO" id="GO:0070566">
    <property type="term" value="F:adenylyltransferase activity"/>
    <property type="evidence" value="ECO:0007669"/>
    <property type="project" value="TreeGrafter"/>
</dbReference>
<dbReference type="Pfam" id="PF00501">
    <property type="entry name" value="AMP-binding"/>
    <property type="match status" value="1"/>
</dbReference>
<sequence length="581" mass="61911">MHPPHDRHRPSRPETFVEVLRGHALERPDQPALTFLEHGEREAAVWSYAELDQRARALAARLQALGAAGQPILLAYPPGLEFIAAFCACLYAGAVAVPVPSPLPGRISPRTAAIAAEIRPRWVLTTSPLLDNPASWPGLPPGLAEAAWLATDTLPAHGAEHWSPPVLDGQSLAFVQFTSGSIQAPKGVAIGHANLLANLDMIRAAFGHDTETRVVNWLPLSHDMGLVGGVLQPLFVGGRTVLMSPLDFMQKPARWLSAISRYRATSSGGPNFAYELSANRIHPDPAGAFDLSGWRVAFCGAEPVRADTLARFAAKFAPAGFQARALFPCYGLAEATLFVSGGPKDRGVRTIDVSTDTPPGATRSAVGCGLGGGPGQRIAIVDPGTGIPVPPGQTGEIWVAGPHVGRGYWNRPEETQAVFNARTADADGPYLRTGDLGFIVDGELFIAGRLKEIMIVRGIKHHPEDIEATVARSHPALACGGGAAFAVATGEGEQMVVLQEVPRPVPAHADLAALAQAAFKAVCEAHGVRPYELRLLRPGALPRTPSHKVQRHLCRIEYQADRLQALWTLSGQRRADALSRP</sequence>
<evidence type="ECO:0000256" key="4">
    <source>
        <dbReference type="ARBA" id="ARBA00023098"/>
    </source>
</evidence>
<evidence type="ECO:0000256" key="1">
    <source>
        <dbReference type="ARBA" id="ARBA00006432"/>
    </source>
</evidence>
<dbReference type="PANTHER" id="PTHR22754:SF32">
    <property type="entry name" value="DISCO-INTERACTING PROTEIN 2"/>
    <property type="match status" value="1"/>
</dbReference>
<keyword evidence="4" id="KW-0443">Lipid metabolism</keyword>
<organism evidence="7 8">
    <name type="scientific">Methylomagnum ishizawai</name>
    <dbReference type="NCBI Taxonomy" id="1760988"/>
    <lineage>
        <taxon>Bacteria</taxon>
        <taxon>Pseudomonadati</taxon>
        <taxon>Pseudomonadota</taxon>
        <taxon>Gammaproteobacteria</taxon>
        <taxon>Methylococcales</taxon>
        <taxon>Methylococcaceae</taxon>
        <taxon>Methylomagnum</taxon>
    </lineage>
</organism>
<dbReference type="InterPro" id="IPR040097">
    <property type="entry name" value="FAAL/FAAC"/>
</dbReference>
<evidence type="ECO:0000256" key="3">
    <source>
        <dbReference type="ARBA" id="ARBA00022832"/>
    </source>
</evidence>
<name>A0A1Y6D2L9_9GAMM</name>
<keyword evidence="8" id="KW-1185">Reference proteome</keyword>
<dbReference type="Gene3D" id="3.40.50.12780">
    <property type="entry name" value="N-terminal domain of ligase-like"/>
    <property type="match status" value="1"/>
</dbReference>
<dbReference type="AlphaFoldDB" id="A0A1Y6D2L9"/>
<dbReference type="Proteomes" id="UP000192923">
    <property type="component" value="Unassembled WGS sequence"/>
</dbReference>
<evidence type="ECO:0000313" key="8">
    <source>
        <dbReference type="Proteomes" id="UP000192923"/>
    </source>
</evidence>
<keyword evidence="3" id="KW-0276">Fatty acid metabolism</keyword>
<evidence type="ECO:0000313" key="7">
    <source>
        <dbReference type="EMBL" id="SMF96861.1"/>
    </source>
</evidence>
<evidence type="ECO:0000259" key="5">
    <source>
        <dbReference type="Pfam" id="PF00501"/>
    </source>
</evidence>
<gene>
    <name evidence="7" type="ORF">SAMN02949497_4275</name>
</gene>
<evidence type="ECO:0000259" key="6">
    <source>
        <dbReference type="Pfam" id="PF23024"/>
    </source>
</evidence>
<dbReference type="InterPro" id="IPR025110">
    <property type="entry name" value="AMP-bd_C"/>
</dbReference>
<dbReference type="GO" id="GO:0006633">
    <property type="term" value="P:fatty acid biosynthetic process"/>
    <property type="evidence" value="ECO:0007669"/>
    <property type="project" value="TreeGrafter"/>
</dbReference>
<dbReference type="OrthoDB" id="9757559at2"/>
<dbReference type="FunFam" id="3.40.50.12780:FF:000013">
    <property type="entry name" value="Long-chain-fatty-acid--AMP ligase FadD32"/>
    <property type="match status" value="1"/>
</dbReference>
<dbReference type="GO" id="GO:0005886">
    <property type="term" value="C:plasma membrane"/>
    <property type="evidence" value="ECO:0007669"/>
    <property type="project" value="TreeGrafter"/>
</dbReference>
<dbReference type="GO" id="GO:0071766">
    <property type="term" value="P:Actinobacterium-type cell wall biogenesis"/>
    <property type="evidence" value="ECO:0007669"/>
    <property type="project" value="UniProtKB-ARBA"/>
</dbReference>
<feature type="domain" description="AMP-dependent synthetase/ligase" evidence="5">
    <location>
        <begin position="23"/>
        <end position="409"/>
    </location>
</feature>
<evidence type="ECO:0000256" key="2">
    <source>
        <dbReference type="ARBA" id="ARBA00022598"/>
    </source>
</evidence>
<dbReference type="Gene3D" id="3.30.300.30">
    <property type="match status" value="1"/>
</dbReference>
<dbReference type="CDD" id="cd05931">
    <property type="entry name" value="FAAL"/>
    <property type="match status" value="1"/>
</dbReference>
<accession>A0A1Y6D2L9</accession>
<protein>
    <submittedName>
        <fullName evidence="7">Acyl-CoA synthetase (AMP-forming)/AMP-acid ligase II</fullName>
    </submittedName>
</protein>
<dbReference type="GO" id="GO:0016874">
    <property type="term" value="F:ligase activity"/>
    <property type="evidence" value="ECO:0007669"/>
    <property type="project" value="UniProtKB-KW"/>
</dbReference>